<dbReference type="OrthoDB" id="5344122at2"/>
<dbReference type="Pfam" id="PF05845">
    <property type="entry name" value="PhnH"/>
    <property type="match status" value="1"/>
</dbReference>
<dbReference type="Gene3D" id="3.40.50.11310">
    <property type="entry name" value="Bacterial phosphonate metabolism protein PhnH"/>
    <property type="match status" value="1"/>
</dbReference>
<comment type="caution">
    <text evidence="1">The sequence shown here is derived from an EMBL/GenBank/DDBJ whole genome shotgun (WGS) entry which is preliminary data.</text>
</comment>
<dbReference type="NCBIfam" id="TIGR03292">
    <property type="entry name" value="PhnH_redo"/>
    <property type="match status" value="1"/>
</dbReference>
<dbReference type="RefSeq" id="WP_129081591.1">
    <property type="nucleotide sequence ID" value="NZ_CP041070.1"/>
</dbReference>
<dbReference type="EMBL" id="PDKO01000003">
    <property type="protein sequence ID" value="RXJ63529.1"/>
    <property type="molecule type" value="Genomic_DNA"/>
</dbReference>
<dbReference type="Proteomes" id="UP000290191">
    <property type="component" value="Unassembled WGS sequence"/>
</dbReference>
<dbReference type="GO" id="GO:0016829">
    <property type="term" value="F:lyase activity"/>
    <property type="evidence" value="ECO:0007669"/>
    <property type="project" value="UniProtKB-KW"/>
</dbReference>
<sequence>MDTIDLERLNRENFRVMMNVLSKPGTIEKITPVFDSSFLALANTLLYAEVSHFYRGIEEFELIKAITNSKEDDENSADYVFCDEINRELFSKGKIGTSKDPEFSSTYIFKCKNFNKTQVRLRGPGIDEIKETTLPVNKDFIELFNEKNATFPLGNEIFFIDEDSRLIALSRTTKVEVV</sequence>
<accession>A0A4Q0Y493</accession>
<dbReference type="InterPro" id="IPR008772">
    <property type="entry name" value="Phosphonate_metab_PhnH"/>
</dbReference>
<keyword evidence="1" id="KW-0456">Lyase</keyword>
<dbReference type="SUPFAM" id="SSF159709">
    <property type="entry name" value="PhnH-like"/>
    <property type="match status" value="1"/>
</dbReference>
<dbReference type="AlphaFoldDB" id="A0A4Q0Y493"/>
<protein>
    <submittedName>
        <fullName evidence="1">Phosphonate C-P lyase system protein PhnH</fullName>
    </submittedName>
</protein>
<gene>
    <name evidence="1" type="primary">phnH</name>
    <name evidence="1" type="ORF">CRV06_04885</name>
</gene>
<name>A0A4Q0Y493_9BACT</name>
<dbReference type="InterPro" id="IPR038058">
    <property type="entry name" value="PhnH-like_sp"/>
</dbReference>
<evidence type="ECO:0000313" key="2">
    <source>
        <dbReference type="Proteomes" id="UP000290191"/>
    </source>
</evidence>
<keyword evidence="2" id="KW-1185">Reference proteome</keyword>
<organism evidence="1 2">
    <name type="scientific">Halarcobacter anaerophilus</name>
    <dbReference type="NCBI Taxonomy" id="877500"/>
    <lineage>
        <taxon>Bacteria</taxon>
        <taxon>Pseudomonadati</taxon>
        <taxon>Campylobacterota</taxon>
        <taxon>Epsilonproteobacteria</taxon>
        <taxon>Campylobacterales</taxon>
        <taxon>Arcobacteraceae</taxon>
        <taxon>Halarcobacter</taxon>
    </lineage>
</organism>
<dbReference type="GO" id="GO:0019634">
    <property type="term" value="P:organic phosphonate metabolic process"/>
    <property type="evidence" value="ECO:0007669"/>
    <property type="project" value="InterPro"/>
</dbReference>
<proteinExistence type="predicted"/>
<reference evidence="1 2" key="1">
    <citation type="submission" date="2017-10" db="EMBL/GenBank/DDBJ databases">
        <title>Genomics of the genus Arcobacter.</title>
        <authorList>
            <person name="Perez-Cataluna A."/>
            <person name="Figueras M.J."/>
        </authorList>
    </citation>
    <scope>NUCLEOTIDE SEQUENCE [LARGE SCALE GENOMIC DNA]</scope>
    <source>
        <strain evidence="1 2">DSM 24636</strain>
    </source>
</reference>
<evidence type="ECO:0000313" key="1">
    <source>
        <dbReference type="EMBL" id="RXJ63529.1"/>
    </source>
</evidence>